<protein>
    <submittedName>
        <fullName evidence="1">Uncharacterized protein</fullName>
    </submittedName>
</protein>
<organism evidence="1 2">
    <name type="scientific">Oryza sativa subsp. japonica</name>
    <name type="common">Rice</name>
    <dbReference type="NCBI Taxonomy" id="39947"/>
    <lineage>
        <taxon>Eukaryota</taxon>
        <taxon>Viridiplantae</taxon>
        <taxon>Streptophyta</taxon>
        <taxon>Embryophyta</taxon>
        <taxon>Tracheophyta</taxon>
        <taxon>Spermatophyta</taxon>
        <taxon>Magnoliopsida</taxon>
        <taxon>Liliopsida</taxon>
        <taxon>Poales</taxon>
        <taxon>Poaceae</taxon>
        <taxon>BOP clade</taxon>
        <taxon>Oryzoideae</taxon>
        <taxon>Oryzeae</taxon>
        <taxon>Oryzinae</taxon>
        <taxon>Oryza</taxon>
        <taxon>Oryza sativa</taxon>
    </lineage>
</organism>
<dbReference type="Proteomes" id="UP000000763">
    <property type="component" value="Chromosome 8"/>
</dbReference>
<accession>Q84QL1</accession>
<reference evidence="2" key="1">
    <citation type="journal article" date="2005" name="Nature">
        <title>The map-based sequence of the rice genome.</title>
        <authorList>
            <consortium name="International rice genome sequencing project (IRGSP)"/>
            <person name="Matsumoto T."/>
            <person name="Wu J."/>
            <person name="Kanamori H."/>
            <person name="Katayose Y."/>
            <person name="Fujisawa M."/>
            <person name="Namiki N."/>
            <person name="Mizuno H."/>
            <person name="Yamamoto K."/>
            <person name="Antonio B.A."/>
            <person name="Baba T."/>
            <person name="Sakata K."/>
            <person name="Nagamura Y."/>
            <person name="Aoki H."/>
            <person name="Arikawa K."/>
            <person name="Arita K."/>
            <person name="Bito T."/>
            <person name="Chiden Y."/>
            <person name="Fujitsuka N."/>
            <person name="Fukunaka R."/>
            <person name="Hamada M."/>
            <person name="Harada C."/>
            <person name="Hayashi A."/>
            <person name="Hijishita S."/>
            <person name="Honda M."/>
            <person name="Hosokawa S."/>
            <person name="Ichikawa Y."/>
            <person name="Idonuma A."/>
            <person name="Iijima M."/>
            <person name="Ikeda M."/>
            <person name="Ikeno M."/>
            <person name="Ito K."/>
            <person name="Ito S."/>
            <person name="Ito T."/>
            <person name="Ito Y."/>
            <person name="Ito Y."/>
            <person name="Iwabuchi A."/>
            <person name="Kamiya K."/>
            <person name="Karasawa W."/>
            <person name="Kurita K."/>
            <person name="Katagiri S."/>
            <person name="Kikuta A."/>
            <person name="Kobayashi H."/>
            <person name="Kobayashi N."/>
            <person name="Machita K."/>
            <person name="Maehara T."/>
            <person name="Masukawa M."/>
            <person name="Mizubayashi T."/>
            <person name="Mukai Y."/>
            <person name="Nagasaki H."/>
            <person name="Nagata Y."/>
            <person name="Naito S."/>
            <person name="Nakashima M."/>
            <person name="Nakama Y."/>
            <person name="Nakamichi Y."/>
            <person name="Nakamura M."/>
            <person name="Meguro A."/>
            <person name="Negishi M."/>
            <person name="Ohta I."/>
            <person name="Ohta T."/>
            <person name="Okamoto M."/>
            <person name="Ono N."/>
            <person name="Saji S."/>
            <person name="Sakaguchi M."/>
            <person name="Sakai K."/>
            <person name="Shibata M."/>
            <person name="Shimokawa T."/>
            <person name="Song J."/>
            <person name="Takazaki Y."/>
            <person name="Terasawa K."/>
            <person name="Tsugane M."/>
            <person name="Tsuji K."/>
            <person name="Ueda S."/>
            <person name="Waki K."/>
            <person name="Yamagata H."/>
            <person name="Yamamoto M."/>
            <person name="Yamamoto S."/>
            <person name="Yamane H."/>
            <person name="Yoshiki S."/>
            <person name="Yoshihara R."/>
            <person name="Yukawa K."/>
            <person name="Zhong H."/>
            <person name="Yano M."/>
            <person name="Yuan Q."/>
            <person name="Ouyang S."/>
            <person name="Liu J."/>
            <person name="Jones K.M."/>
            <person name="Gansberger K."/>
            <person name="Moffat K."/>
            <person name="Hill J."/>
            <person name="Bera J."/>
            <person name="Fadrosh D."/>
            <person name="Jin S."/>
            <person name="Johri S."/>
            <person name="Kim M."/>
            <person name="Overton L."/>
            <person name="Reardon M."/>
            <person name="Tsitrin T."/>
            <person name="Vuong H."/>
            <person name="Weaver B."/>
            <person name="Ciecko A."/>
            <person name="Tallon L."/>
            <person name="Jackson J."/>
            <person name="Pai G."/>
            <person name="Aken S.V."/>
            <person name="Utterback T."/>
            <person name="Reidmuller S."/>
            <person name="Feldblyum T."/>
            <person name="Hsiao J."/>
            <person name="Zismann V."/>
            <person name="Iobst S."/>
            <person name="de Vazeille A.R."/>
            <person name="Buell C.R."/>
            <person name="Ying K."/>
            <person name="Li Y."/>
            <person name="Lu T."/>
            <person name="Huang Y."/>
            <person name="Zhao Q."/>
            <person name="Feng Q."/>
            <person name="Zhang L."/>
            <person name="Zhu J."/>
            <person name="Weng Q."/>
            <person name="Mu J."/>
            <person name="Lu Y."/>
            <person name="Fan D."/>
            <person name="Liu Y."/>
            <person name="Guan J."/>
            <person name="Zhang Y."/>
            <person name="Yu S."/>
            <person name="Liu X."/>
            <person name="Zhang Y."/>
            <person name="Hong G."/>
            <person name="Han B."/>
            <person name="Choisne N."/>
            <person name="Demange N."/>
            <person name="Orjeda G."/>
            <person name="Samain S."/>
            <person name="Cattolico L."/>
            <person name="Pelletier E."/>
            <person name="Couloux A."/>
            <person name="Segurens B."/>
            <person name="Wincker P."/>
            <person name="D'Hont A."/>
            <person name="Scarpelli C."/>
            <person name="Weissenbach J."/>
            <person name="Salanoubat M."/>
            <person name="Quetier F."/>
            <person name="Yu Y."/>
            <person name="Kim H.R."/>
            <person name="Rambo T."/>
            <person name="Currie J."/>
            <person name="Collura K."/>
            <person name="Luo M."/>
            <person name="Yang T."/>
            <person name="Ammiraju J.S.S."/>
            <person name="Engler F."/>
            <person name="Soderlund C."/>
            <person name="Wing R.A."/>
            <person name="Palmer L.E."/>
            <person name="de la Bastide M."/>
            <person name="Spiegel L."/>
            <person name="Nascimento L."/>
            <person name="Zutavern T."/>
            <person name="O'Shaughnessy A."/>
            <person name="Dike S."/>
            <person name="Dedhia N."/>
            <person name="Preston R."/>
            <person name="Balija V."/>
            <person name="McCombie W.R."/>
            <person name="Chow T."/>
            <person name="Chen H."/>
            <person name="Chung M."/>
            <person name="Chen C."/>
            <person name="Shaw J."/>
            <person name="Wu H."/>
            <person name="Hsiao K."/>
            <person name="Chao Y."/>
            <person name="Chu M."/>
            <person name="Cheng C."/>
            <person name="Hour A."/>
            <person name="Lee P."/>
            <person name="Lin S."/>
            <person name="Lin Y."/>
            <person name="Liou J."/>
            <person name="Liu S."/>
            <person name="Hsing Y."/>
            <person name="Raghuvanshi S."/>
            <person name="Mohanty A."/>
            <person name="Bharti A.K."/>
            <person name="Gaur A."/>
            <person name="Gupta V."/>
            <person name="Kumar D."/>
            <person name="Ravi V."/>
            <person name="Vij S."/>
            <person name="Kapur A."/>
            <person name="Khurana P."/>
            <person name="Khurana P."/>
            <person name="Khurana J.P."/>
            <person name="Tyagi A.K."/>
            <person name="Gaikwad K."/>
            <person name="Singh A."/>
            <person name="Dalal V."/>
            <person name="Srivastava S."/>
            <person name="Dixit A."/>
            <person name="Pal A.K."/>
            <person name="Ghazi I.A."/>
            <person name="Yadav M."/>
            <person name="Pandit A."/>
            <person name="Bhargava A."/>
            <person name="Sureshbabu K."/>
            <person name="Batra K."/>
            <person name="Sharma T.R."/>
            <person name="Mohapatra T."/>
            <person name="Singh N.K."/>
            <person name="Messing J."/>
            <person name="Nelson A.B."/>
            <person name="Fuks G."/>
            <person name="Kavchok S."/>
            <person name="Keizer G."/>
            <person name="Linton E."/>
            <person name="Llaca V."/>
            <person name="Song R."/>
            <person name="Tanyolac B."/>
            <person name="Young S."/>
            <person name="Ho-Il K."/>
            <person name="Hahn J.H."/>
            <person name="Sangsakoo G."/>
            <person name="Vanavichit A."/>
            <person name="de Mattos Luiz.A.T."/>
            <person name="Zimmer P.D."/>
            <person name="Malone G."/>
            <person name="Dellagostin O."/>
            <person name="de Oliveira A.C."/>
            <person name="Bevan M."/>
            <person name="Bancroft I."/>
            <person name="Minx P."/>
            <person name="Cordum H."/>
            <person name="Wilson R."/>
            <person name="Cheng Z."/>
            <person name="Jin W."/>
            <person name="Jiang J."/>
            <person name="Leong S.A."/>
            <person name="Iwama H."/>
            <person name="Gojobori T."/>
            <person name="Itoh T."/>
            <person name="Niimura Y."/>
            <person name="Fujii Y."/>
            <person name="Habara T."/>
            <person name="Sakai H."/>
            <person name="Sato Y."/>
            <person name="Wilson G."/>
            <person name="Kumar K."/>
            <person name="McCouch S."/>
            <person name="Juretic N."/>
            <person name="Hoen D."/>
            <person name="Wright S."/>
            <person name="Bruskiewich R."/>
            <person name="Bureau T."/>
            <person name="Miyao A."/>
            <person name="Hirochika H."/>
            <person name="Nishikawa T."/>
            <person name="Kadowaki K."/>
            <person name="Sugiura M."/>
            <person name="Burr B."/>
            <person name="Sasaki T."/>
        </authorList>
    </citation>
    <scope>NUCLEOTIDE SEQUENCE [LARGE SCALE GENOMIC DNA]</scope>
    <source>
        <strain evidence="2">cv. Nipponbare</strain>
    </source>
</reference>
<evidence type="ECO:0000313" key="1">
    <source>
        <dbReference type="EMBL" id="BAC75860.1"/>
    </source>
</evidence>
<reference evidence="2" key="2">
    <citation type="journal article" date="2008" name="Nucleic Acids Res.">
        <title>The rice annotation project database (RAP-DB): 2008 update.</title>
        <authorList>
            <consortium name="The rice annotation project (RAP)"/>
        </authorList>
    </citation>
    <scope>GENOME REANNOTATION</scope>
    <source>
        <strain evidence="2">cv. Nipponbare</strain>
    </source>
</reference>
<dbReference type="EMBL" id="AP004592">
    <property type="protein sequence ID" value="BAC75860.1"/>
    <property type="molecule type" value="Genomic_DNA"/>
</dbReference>
<sequence length="89" mass="9122">MQSPCVVIVRCASKRYPPCALAGAGAGGGGFSGSACGWEESKYTTNGEYEGWADGDVACRACFGADGFAVNPALLQLVLQIASKVTTKK</sequence>
<dbReference type="AlphaFoldDB" id="Q84QL1"/>
<evidence type="ECO:0000313" key="2">
    <source>
        <dbReference type="Proteomes" id="UP000000763"/>
    </source>
</evidence>
<proteinExistence type="predicted"/>
<name>Q84QL1_ORYSJ</name>
<gene>
    <name evidence="1" type="primary">P0666G10.121</name>
</gene>